<dbReference type="GO" id="GO:0000978">
    <property type="term" value="F:RNA polymerase II cis-regulatory region sequence-specific DNA binding"/>
    <property type="evidence" value="ECO:0007669"/>
    <property type="project" value="TreeGrafter"/>
</dbReference>
<feature type="compositionally biased region" description="Low complexity" evidence="5">
    <location>
        <begin position="520"/>
        <end position="530"/>
    </location>
</feature>
<sequence length="547" mass="60958">MHLPADLNGLTPFPDSHSAMGDVFPGDRPISSILGEHPGELVRTGSPNFVCSVLPSHWRSNKTLPVAFKVVSLGDVKDGTKVIIRAGNDENFCGEIRNYTAYMKNRVAKFNDLRFVGRSGRGKTFTLTITVSSNPPQIASYNKAIKVTVDGPREPRCKTKLIHTEDRRLPLRPGPLDLNIPRTTLSDPLADRRFLHLAELELLRRETTQASEIQTLSRSESNGIRSDKHQESSRSHWFDTIPQSTKDSHYSQIITSHSQSQPIRVTPLQARPSNVESRDHEARLSSIPVTDIQSAISSSILHAERRLPLVPECTRPEYSSLHVEPRLSQSHIPLVLPSQYSSTTDVRLSDPRMNDSIYDTRSLFVPPQTLPYTASSSNLSILEESRAISTLSLPMTHGSYPNISPHDFFSRISPPSGLSASYLASPPPRVLPPTFLYPHLYASNSSQYQTRLYLPTGEVRTYEVLGQRSSDGPPRVEKPVPVSPTARLALEGPSSLHVREEEMMEEGTSSSDSSRDVIIPRPSQRSSSKSPPRRIHDPEHSSVWRPY</sequence>
<organism evidence="7 8">
    <name type="scientific">Patella caerulea</name>
    <name type="common">Rayed Mediterranean limpet</name>
    <dbReference type="NCBI Taxonomy" id="87958"/>
    <lineage>
        <taxon>Eukaryota</taxon>
        <taxon>Metazoa</taxon>
        <taxon>Spiralia</taxon>
        <taxon>Lophotrochozoa</taxon>
        <taxon>Mollusca</taxon>
        <taxon>Gastropoda</taxon>
        <taxon>Patellogastropoda</taxon>
        <taxon>Patelloidea</taxon>
        <taxon>Patellidae</taxon>
        <taxon>Patella</taxon>
    </lineage>
</organism>
<reference evidence="7 8" key="1">
    <citation type="submission" date="2024-01" db="EMBL/GenBank/DDBJ databases">
        <title>The genome of the rayed Mediterranean limpet Patella caerulea (Linnaeus, 1758).</title>
        <authorList>
            <person name="Anh-Thu Weber A."/>
            <person name="Halstead-Nussloch G."/>
        </authorList>
    </citation>
    <scope>NUCLEOTIDE SEQUENCE [LARGE SCALE GENOMIC DNA]</scope>
    <source>
        <strain evidence="7">AATW-2023a</strain>
        <tissue evidence="7">Whole specimen</tissue>
    </source>
</reference>
<dbReference type="PANTHER" id="PTHR11950">
    <property type="entry name" value="RUNT RELATED"/>
    <property type="match status" value="1"/>
</dbReference>
<dbReference type="GO" id="GO:0005524">
    <property type="term" value="F:ATP binding"/>
    <property type="evidence" value="ECO:0007669"/>
    <property type="project" value="InterPro"/>
</dbReference>
<keyword evidence="8" id="KW-1185">Reference proteome</keyword>
<dbReference type="AlphaFoldDB" id="A0AAN8PCJ1"/>
<evidence type="ECO:0000256" key="4">
    <source>
        <dbReference type="ARBA" id="ARBA00023242"/>
    </source>
</evidence>
<dbReference type="InterPro" id="IPR000040">
    <property type="entry name" value="AML1_Runt"/>
</dbReference>
<protein>
    <recommendedName>
        <fullName evidence="6">Runt domain-containing protein</fullName>
    </recommendedName>
</protein>
<feature type="region of interest" description="Disordered" evidence="5">
    <location>
        <begin position="465"/>
        <end position="547"/>
    </location>
</feature>
<proteinExistence type="predicted"/>
<comment type="subcellular location">
    <subcellularLocation>
        <location evidence="1">Nucleus</location>
    </subcellularLocation>
</comment>
<evidence type="ECO:0000256" key="5">
    <source>
        <dbReference type="SAM" id="MobiDB-lite"/>
    </source>
</evidence>
<dbReference type="InterPro" id="IPR013524">
    <property type="entry name" value="Runt_dom"/>
</dbReference>
<comment type="caution">
    <text evidence="7">The sequence shown here is derived from an EMBL/GenBank/DDBJ whole genome shotgun (WGS) entry which is preliminary data.</text>
</comment>
<feature type="compositionally biased region" description="Polar residues" evidence="5">
    <location>
        <begin position="210"/>
        <end position="224"/>
    </location>
</feature>
<name>A0AAN8PCJ1_PATCE</name>
<keyword evidence="4" id="KW-0539">Nucleus</keyword>
<dbReference type="PRINTS" id="PR00967">
    <property type="entry name" value="ONCOGENEAML1"/>
</dbReference>
<dbReference type="PANTHER" id="PTHR11950:SF31">
    <property type="entry name" value="SEGMENTATION PROTEIN RUNT"/>
    <property type="match status" value="1"/>
</dbReference>
<dbReference type="Gene3D" id="2.60.40.720">
    <property type="match status" value="1"/>
</dbReference>
<dbReference type="GO" id="GO:0005634">
    <property type="term" value="C:nucleus"/>
    <property type="evidence" value="ECO:0007669"/>
    <property type="project" value="UniProtKB-SubCell"/>
</dbReference>
<dbReference type="FunFam" id="2.60.40.720:FF:000001">
    <property type="entry name" value="Runt-related transcription factor"/>
    <property type="match status" value="1"/>
</dbReference>
<accession>A0AAN8PCJ1</accession>
<evidence type="ECO:0000313" key="8">
    <source>
        <dbReference type="Proteomes" id="UP001347796"/>
    </source>
</evidence>
<dbReference type="EMBL" id="JAZGQO010000014">
    <property type="protein sequence ID" value="KAK6170231.1"/>
    <property type="molecule type" value="Genomic_DNA"/>
</dbReference>
<evidence type="ECO:0000313" key="7">
    <source>
        <dbReference type="EMBL" id="KAK6170231.1"/>
    </source>
</evidence>
<evidence type="ECO:0000256" key="3">
    <source>
        <dbReference type="ARBA" id="ARBA00023163"/>
    </source>
</evidence>
<dbReference type="InterPro" id="IPR008967">
    <property type="entry name" value="p53-like_TF_DNA-bd_sf"/>
</dbReference>
<keyword evidence="2" id="KW-0805">Transcription regulation</keyword>
<feature type="compositionally biased region" description="Basic and acidic residues" evidence="5">
    <location>
        <begin position="225"/>
        <end position="236"/>
    </location>
</feature>
<evidence type="ECO:0000259" key="6">
    <source>
        <dbReference type="PROSITE" id="PS51062"/>
    </source>
</evidence>
<keyword evidence="3" id="KW-0804">Transcription</keyword>
<dbReference type="Proteomes" id="UP001347796">
    <property type="component" value="Unassembled WGS sequence"/>
</dbReference>
<feature type="domain" description="Runt" evidence="6">
    <location>
        <begin position="29"/>
        <end position="157"/>
    </location>
</feature>
<feature type="compositionally biased region" description="Basic and acidic residues" evidence="5">
    <location>
        <begin position="534"/>
        <end position="547"/>
    </location>
</feature>
<dbReference type="PROSITE" id="PS51062">
    <property type="entry name" value="RUNT"/>
    <property type="match status" value="1"/>
</dbReference>
<dbReference type="InterPro" id="IPR012346">
    <property type="entry name" value="p53/RUNT-type_TF_DNA-bd_sf"/>
</dbReference>
<dbReference type="SUPFAM" id="SSF49417">
    <property type="entry name" value="p53-like transcription factors"/>
    <property type="match status" value="1"/>
</dbReference>
<gene>
    <name evidence="7" type="ORF">SNE40_018674</name>
</gene>
<dbReference type="GO" id="GO:0000981">
    <property type="term" value="F:DNA-binding transcription factor activity, RNA polymerase II-specific"/>
    <property type="evidence" value="ECO:0007669"/>
    <property type="project" value="TreeGrafter"/>
</dbReference>
<evidence type="ECO:0000256" key="2">
    <source>
        <dbReference type="ARBA" id="ARBA00023015"/>
    </source>
</evidence>
<evidence type="ECO:0000256" key="1">
    <source>
        <dbReference type="ARBA" id="ARBA00004123"/>
    </source>
</evidence>
<feature type="region of interest" description="Disordered" evidence="5">
    <location>
        <begin position="210"/>
        <end position="236"/>
    </location>
</feature>
<dbReference type="Pfam" id="PF00853">
    <property type="entry name" value="Runt"/>
    <property type="match status" value="1"/>
</dbReference>